<dbReference type="SUPFAM" id="SSF48295">
    <property type="entry name" value="TrpR-like"/>
    <property type="match status" value="1"/>
</dbReference>
<dbReference type="EMBL" id="FOTJ01000012">
    <property type="protein sequence ID" value="SFL47905.1"/>
    <property type="molecule type" value="Genomic_DNA"/>
</dbReference>
<comment type="similarity">
    <text evidence="1">Belongs to the IS150/IS1296 orfA family.</text>
</comment>
<dbReference type="Gene3D" id="1.10.10.60">
    <property type="entry name" value="Homeodomain-like"/>
    <property type="match status" value="1"/>
</dbReference>
<name>A0A1I4I0F4_9LACT</name>
<dbReference type="InterPro" id="IPR036388">
    <property type="entry name" value="WH-like_DNA-bd_sf"/>
</dbReference>
<dbReference type="InterPro" id="IPR055247">
    <property type="entry name" value="InsJ-like_HTH"/>
</dbReference>
<dbReference type="AlphaFoldDB" id="A0A1I4I0F4"/>
<reference evidence="4 5" key="1">
    <citation type="submission" date="2016-10" db="EMBL/GenBank/DDBJ databases">
        <authorList>
            <person name="de Groot N.N."/>
        </authorList>
    </citation>
    <scope>NUCLEOTIDE SEQUENCE [LARGE SCALE GENOMIC DNA]</scope>
    <source>
        <strain evidence="4 5">M79</strain>
    </source>
</reference>
<evidence type="ECO:0000259" key="3">
    <source>
        <dbReference type="Pfam" id="PF13518"/>
    </source>
</evidence>
<evidence type="ECO:0000313" key="4">
    <source>
        <dbReference type="EMBL" id="SFL47905.1"/>
    </source>
</evidence>
<gene>
    <name evidence="4" type="ORF">SAMN05216438_1127</name>
</gene>
<dbReference type="OrthoDB" id="2229337at2"/>
<feature type="region of interest" description="Disordered" evidence="2">
    <location>
        <begin position="166"/>
        <end position="200"/>
    </location>
</feature>
<dbReference type="InterPro" id="IPR010921">
    <property type="entry name" value="Trp_repressor/repl_initiator"/>
</dbReference>
<dbReference type="PANTHER" id="PTHR33795">
    <property type="entry name" value="INSERTION ELEMENT IS150 PROTEIN INSJ"/>
    <property type="match status" value="1"/>
</dbReference>
<accession>A0A1I4I0F4</accession>
<dbReference type="Gene3D" id="1.10.10.10">
    <property type="entry name" value="Winged helix-like DNA-binding domain superfamily/Winged helix DNA-binding domain"/>
    <property type="match status" value="1"/>
</dbReference>
<organism evidence="4 5">
    <name type="scientific">Lactococcus garvieae</name>
    <dbReference type="NCBI Taxonomy" id="1363"/>
    <lineage>
        <taxon>Bacteria</taxon>
        <taxon>Bacillati</taxon>
        <taxon>Bacillota</taxon>
        <taxon>Bacilli</taxon>
        <taxon>Lactobacillales</taxon>
        <taxon>Streptococcaceae</taxon>
        <taxon>Lactococcus</taxon>
    </lineage>
</organism>
<sequence>MTKYSFEFKLKVVNDHLSGVGGYRFLTDKYHVKDRKQIRDWVNAYKEFGTEGLRRKRQNKTYDSNFKLNAVNLYLTSEMFYREVANQLNLNNPALVTRWVRNYRQKGGVAFVSKPRGRPRKEGAVIQSKTKNPKKKLSELEQQLIETQKELLYLRVENEYLKGLRRGRREQQMREKPDLFKASKENSSSPCDFSSKSQDY</sequence>
<feature type="domain" description="Insertion element IS150 protein InsJ-like helix-turn-helix" evidence="3">
    <location>
        <begin position="8"/>
        <end position="57"/>
    </location>
</feature>
<feature type="compositionally biased region" description="Polar residues" evidence="2">
    <location>
        <begin position="185"/>
        <end position="200"/>
    </location>
</feature>
<evidence type="ECO:0000256" key="1">
    <source>
        <dbReference type="ARBA" id="ARBA00038232"/>
    </source>
</evidence>
<dbReference type="Proteomes" id="UP000181969">
    <property type="component" value="Unassembled WGS sequence"/>
</dbReference>
<feature type="compositionally biased region" description="Basic and acidic residues" evidence="2">
    <location>
        <begin position="169"/>
        <end position="184"/>
    </location>
</feature>
<feature type="domain" description="Insertion element IS150 protein InsJ-like helix-turn-helix" evidence="3">
    <location>
        <begin position="66"/>
        <end position="120"/>
    </location>
</feature>
<proteinExistence type="inferred from homology"/>
<dbReference type="InterPro" id="IPR052057">
    <property type="entry name" value="IS150/IS1296_orfA-like"/>
</dbReference>
<dbReference type="Pfam" id="PF13518">
    <property type="entry name" value="HTH_28"/>
    <property type="match status" value="2"/>
</dbReference>
<dbReference type="PANTHER" id="PTHR33795:SF1">
    <property type="entry name" value="INSERTION ELEMENT IS150 PROTEIN INSJ"/>
    <property type="match status" value="1"/>
</dbReference>
<evidence type="ECO:0000313" key="5">
    <source>
        <dbReference type="Proteomes" id="UP000181969"/>
    </source>
</evidence>
<evidence type="ECO:0000256" key="2">
    <source>
        <dbReference type="SAM" id="MobiDB-lite"/>
    </source>
</evidence>
<protein>
    <submittedName>
        <fullName evidence="4">Transposase</fullName>
    </submittedName>
</protein>
<dbReference type="GO" id="GO:0043565">
    <property type="term" value="F:sequence-specific DNA binding"/>
    <property type="evidence" value="ECO:0007669"/>
    <property type="project" value="InterPro"/>
</dbReference>